<dbReference type="InterPro" id="IPR036514">
    <property type="entry name" value="SGNH_hydro_sf"/>
</dbReference>
<dbReference type="PANTHER" id="PTHR22835">
    <property type="entry name" value="ZINC FINGER FYVE DOMAIN CONTAINING PROTEIN"/>
    <property type="match status" value="1"/>
</dbReference>
<feature type="compositionally biased region" description="Low complexity" evidence="3">
    <location>
        <begin position="209"/>
        <end position="222"/>
    </location>
</feature>
<feature type="compositionally biased region" description="Basic and acidic residues" evidence="3">
    <location>
        <begin position="175"/>
        <end position="194"/>
    </location>
</feature>
<evidence type="ECO:0000256" key="4">
    <source>
        <dbReference type="SAM" id="SignalP"/>
    </source>
</evidence>
<evidence type="ECO:0000256" key="3">
    <source>
        <dbReference type="SAM" id="MobiDB-lite"/>
    </source>
</evidence>
<organism evidence="5 6">
    <name type="scientific">Miscanthus lutarioriparius</name>
    <dbReference type="NCBI Taxonomy" id="422564"/>
    <lineage>
        <taxon>Eukaryota</taxon>
        <taxon>Viridiplantae</taxon>
        <taxon>Streptophyta</taxon>
        <taxon>Embryophyta</taxon>
        <taxon>Tracheophyta</taxon>
        <taxon>Spermatophyta</taxon>
        <taxon>Magnoliopsida</taxon>
        <taxon>Liliopsida</taxon>
        <taxon>Poales</taxon>
        <taxon>Poaceae</taxon>
        <taxon>PACMAD clade</taxon>
        <taxon>Panicoideae</taxon>
        <taxon>Andropogonodae</taxon>
        <taxon>Andropogoneae</taxon>
        <taxon>Saccharinae</taxon>
        <taxon>Miscanthus</taxon>
    </lineage>
</organism>
<dbReference type="Gene3D" id="3.40.50.1110">
    <property type="entry name" value="SGNH hydrolase"/>
    <property type="match status" value="2"/>
</dbReference>
<dbReference type="GO" id="GO:0016788">
    <property type="term" value="F:hydrolase activity, acting on ester bonds"/>
    <property type="evidence" value="ECO:0007669"/>
    <property type="project" value="InterPro"/>
</dbReference>
<evidence type="ECO:0000313" key="6">
    <source>
        <dbReference type="Proteomes" id="UP000604825"/>
    </source>
</evidence>
<comment type="similarity">
    <text evidence="1">Belongs to the 'GDSL' lipolytic enzyme family.</text>
</comment>
<reference evidence="5" key="1">
    <citation type="submission" date="2020-10" db="EMBL/GenBank/DDBJ databases">
        <authorList>
            <person name="Han B."/>
            <person name="Lu T."/>
            <person name="Zhao Q."/>
            <person name="Huang X."/>
            <person name="Zhao Y."/>
        </authorList>
    </citation>
    <scope>NUCLEOTIDE SEQUENCE</scope>
</reference>
<dbReference type="Pfam" id="PF00657">
    <property type="entry name" value="Lipase_GDSL"/>
    <property type="match status" value="1"/>
</dbReference>
<comment type="caution">
    <text evidence="5">The sequence shown here is derived from an EMBL/GenBank/DDBJ whole genome shotgun (WGS) entry which is preliminary data.</text>
</comment>
<dbReference type="PANTHER" id="PTHR22835:SF559">
    <property type="entry name" value="OS01G0215500 PROTEIN"/>
    <property type="match status" value="1"/>
</dbReference>
<name>A0A811PGT6_9POAL</name>
<dbReference type="AlphaFoldDB" id="A0A811PGT6"/>
<feature type="chain" id="PRO_5032965332" description="GDSL esterase/lipase" evidence="4">
    <location>
        <begin position="20"/>
        <end position="339"/>
    </location>
</feature>
<evidence type="ECO:0000256" key="1">
    <source>
        <dbReference type="ARBA" id="ARBA00008668"/>
    </source>
</evidence>
<sequence>MKPILLFLLTFRLLLSSFSLSIQTQYTSIFSFGDSFTDTGNFAIIAGPTTPGLLITKPPYGMTFFGHPTGRISDGRLAIDFIAEALGFPLLPPSMAANQSFKQGANFAVAGATALDRAFFVNDGDTAVTPYNISVGDQLGWFDAMKPSLCDFVVGEFETARRRRQDGGGVGADTDGVRDGEPRALRGQERRGLRAGDGVPQGPEPAVKGAQPAAPSGAGAASGHAPRRVRLIYANFYAPIVDFATSPDRYGFNGTDGALNACCGGGGRYNFNLTAACGMPGVSAWSDPSAYVNWDGIHLTEAANRRVADGWLSGPTLTRPSSTPHGCLFLSFGMDRCVF</sequence>
<keyword evidence="4" id="KW-0732">Signal</keyword>
<gene>
    <name evidence="5" type="ORF">NCGR_LOCUS27110</name>
</gene>
<proteinExistence type="inferred from homology"/>
<dbReference type="InterPro" id="IPR001087">
    <property type="entry name" value="GDSL"/>
</dbReference>
<evidence type="ECO:0000313" key="5">
    <source>
        <dbReference type="EMBL" id="CAD6240568.1"/>
    </source>
</evidence>
<accession>A0A811PGT6</accession>
<keyword evidence="6" id="KW-1185">Reference proteome</keyword>
<evidence type="ECO:0000256" key="2">
    <source>
        <dbReference type="ARBA" id="ARBA00023180"/>
    </source>
</evidence>
<evidence type="ECO:0008006" key="7">
    <source>
        <dbReference type="Google" id="ProtNLM"/>
    </source>
</evidence>
<keyword evidence="2" id="KW-0325">Glycoprotein</keyword>
<dbReference type="OrthoDB" id="672036at2759"/>
<dbReference type="Proteomes" id="UP000604825">
    <property type="component" value="Unassembled WGS sequence"/>
</dbReference>
<dbReference type="EMBL" id="CAJGYO010000006">
    <property type="protein sequence ID" value="CAD6240568.1"/>
    <property type="molecule type" value="Genomic_DNA"/>
</dbReference>
<protein>
    <recommendedName>
        <fullName evidence="7">GDSL esterase/lipase</fullName>
    </recommendedName>
</protein>
<feature type="signal peptide" evidence="4">
    <location>
        <begin position="1"/>
        <end position="19"/>
    </location>
</feature>
<feature type="region of interest" description="Disordered" evidence="3">
    <location>
        <begin position="163"/>
        <end position="222"/>
    </location>
</feature>